<keyword evidence="2" id="KW-1185">Reference proteome</keyword>
<dbReference type="SUPFAM" id="SSF48371">
    <property type="entry name" value="ARM repeat"/>
    <property type="match status" value="1"/>
</dbReference>
<organism evidence="1 2">
    <name type="scientific">Paractinoplanes rishiriensis</name>
    <dbReference type="NCBI Taxonomy" id="1050105"/>
    <lineage>
        <taxon>Bacteria</taxon>
        <taxon>Bacillati</taxon>
        <taxon>Actinomycetota</taxon>
        <taxon>Actinomycetes</taxon>
        <taxon>Micromonosporales</taxon>
        <taxon>Micromonosporaceae</taxon>
        <taxon>Paractinoplanes</taxon>
    </lineage>
</organism>
<proteinExistence type="predicted"/>
<sequence length="334" mass="36145">MPDEIQQAMDRGDWHLAEKLVDELPERVESGLGWLRSAVVAGQAGIVSALCLRHVDVLAPWPAGGDALTWAAANGDLDVLIELLPTVETPPRQALTAARHPAIVTLLEEALGIEPEPDDLLDRARHPGARVHATLVLTRRRPAEPAYRWAIQRLDDTDAGSRRFAADVLQGLSFDDQPFERDAAAVLRPRLGTESDPHVLGALLDAYGNFHGPGPMPDVRAHAGHPAPEIRARVADVLTLDPGALDTLTGLAADPDGDVRAAALHTLGERDAGRAVFEAHRADEHTWSRAHALAWLARHGDAQAAADLDRLAAEEDGLYWLNYSVRRAISPLPR</sequence>
<dbReference type="EMBL" id="BOMV01000071">
    <property type="protein sequence ID" value="GIE99394.1"/>
    <property type="molecule type" value="Genomic_DNA"/>
</dbReference>
<reference evidence="1" key="1">
    <citation type="submission" date="2021-01" db="EMBL/GenBank/DDBJ databases">
        <title>Whole genome shotgun sequence of Actinoplanes rishiriensis NBRC 108556.</title>
        <authorList>
            <person name="Komaki H."/>
            <person name="Tamura T."/>
        </authorList>
    </citation>
    <scope>NUCLEOTIDE SEQUENCE</scope>
    <source>
        <strain evidence="1">NBRC 108556</strain>
    </source>
</reference>
<dbReference type="RefSeq" id="WP_203786372.1">
    <property type="nucleotide sequence ID" value="NZ_BOMV01000071.1"/>
</dbReference>
<comment type="caution">
    <text evidence="1">The sequence shown here is derived from an EMBL/GenBank/DDBJ whole genome shotgun (WGS) entry which is preliminary data.</text>
</comment>
<dbReference type="Gene3D" id="1.25.10.10">
    <property type="entry name" value="Leucine-rich Repeat Variant"/>
    <property type="match status" value="1"/>
</dbReference>
<accession>A0A919K627</accession>
<evidence type="ECO:0000313" key="1">
    <source>
        <dbReference type="EMBL" id="GIE99394.1"/>
    </source>
</evidence>
<dbReference type="Proteomes" id="UP000636960">
    <property type="component" value="Unassembled WGS sequence"/>
</dbReference>
<evidence type="ECO:0000313" key="2">
    <source>
        <dbReference type="Proteomes" id="UP000636960"/>
    </source>
</evidence>
<dbReference type="Gene3D" id="1.25.40.20">
    <property type="entry name" value="Ankyrin repeat-containing domain"/>
    <property type="match status" value="1"/>
</dbReference>
<dbReference type="InterPro" id="IPR011989">
    <property type="entry name" value="ARM-like"/>
</dbReference>
<gene>
    <name evidence="1" type="ORF">Ari01nite_68590</name>
</gene>
<protein>
    <submittedName>
        <fullName evidence="1">Uncharacterized protein</fullName>
    </submittedName>
</protein>
<dbReference type="SUPFAM" id="SSF48403">
    <property type="entry name" value="Ankyrin repeat"/>
    <property type="match status" value="1"/>
</dbReference>
<name>A0A919K627_9ACTN</name>
<dbReference type="InterPro" id="IPR016024">
    <property type="entry name" value="ARM-type_fold"/>
</dbReference>
<dbReference type="AlphaFoldDB" id="A0A919K627"/>
<dbReference type="InterPro" id="IPR036770">
    <property type="entry name" value="Ankyrin_rpt-contain_sf"/>
</dbReference>